<dbReference type="EMBL" id="NPDZ01000002">
    <property type="protein sequence ID" value="PJZ74172.1"/>
    <property type="molecule type" value="Genomic_DNA"/>
</dbReference>
<dbReference type="RefSeq" id="WP_100715335.1">
    <property type="nucleotide sequence ID" value="NZ_NPDY01000028.1"/>
</dbReference>
<dbReference type="OrthoDB" id="331592at2"/>
<dbReference type="EMBL" id="NPDY01000028">
    <property type="protein sequence ID" value="PJZ68247.1"/>
    <property type="molecule type" value="Genomic_DNA"/>
</dbReference>
<evidence type="ECO:0000313" key="2">
    <source>
        <dbReference type="EMBL" id="PJZ68247.1"/>
    </source>
</evidence>
<dbReference type="Proteomes" id="UP000231990">
    <property type="component" value="Unassembled WGS sequence"/>
</dbReference>
<evidence type="ECO:0000256" key="1">
    <source>
        <dbReference type="SAM" id="SignalP"/>
    </source>
</evidence>
<evidence type="ECO:0000313" key="3">
    <source>
        <dbReference type="EMBL" id="PJZ74172.1"/>
    </source>
</evidence>
<name>A0A2M9ZQ23_9LEPT</name>
<sequence length="138" mass="14776">MKKYILLLLAVAALAATNCTYKYKDVPQVGTSVLRLAEADYTVGAETSGKACGFYLFHLVNLPSLFGSNEGDVGGSAFTRTIEAQANYDALSKLEGATYIVHPKYESESTAYFIFGNSTCVTVKARAITLKNGPVSSK</sequence>
<dbReference type="Proteomes" id="UP000231962">
    <property type="component" value="Unassembled WGS sequence"/>
</dbReference>
<proteinExistence type="predicted"/>
<keyword evidence="4" id="KW-1185">Reference proteome</keyword>
<feature type="chain" id="PRO_5014741381" description="Lipoprotein" evidence="1">
    <location>
        <begin position="16"/>
        <end position="138"/>
    </location>
</feature>
<accession>A0A2M9ZQ23</accession>
<evidence type="ECO:0000313" key="4">
    <source>
        <dbReference type="Proteomes" id="UP000231962"/>
    </source>
</evidence>
<feature type="signal peptide" evidence="1">
    <location>
        <begin position="1"/>
        <end position="15"/>
    </location>
</feature>
<dbReference type="AlphaFoldDB" id="A0A2M9ZQ23"/>
<protein>
    <recommendedName>
        <fullName evidence="6">Lipoprotein</fullName>
    </recommendedName>
</protein>
<gene>
    <name evidence="2" type="ORF">CH360_17170</name>
    <name evidence="3" type="ORF">CH373_04445</name>
</gene>
<organism evidence="3 5">
    <name type="scientific">Leptospira perolatii</name>
    <dbReference type="NCBI Taxonomy" id="2023191"/>
    <lineage>
        <taxon>Bacteria</taxon>
        <taxon>Pseudomonadati</taxon>
        <taxon>Spirochaetota</taxon>
        <taxon>Spirochaetia</taxon>
        <taxon>Leptospirales</taxon>
        <taxon>Leptospiraceae</taxon>
        <taxon>Leptospira</taxon>
    </lineage>
</organism>
<keyword evidence="1" id="KW-0732">Signal</keyword>
<reference evidence="4 5" key="1">
    <citation type="submission" date="2017-07" db="EMBL/GenBank/DDBJ databases">
        <title>Leptospira spp. isolated from tropical soils.</title>
        <authorList>
            <person name="Thibeaux R."/>
            <person name="Iraola G."/>
            <person name="Ferres I."/>
            <person name="Bierque E."/>
            <person name="Girault D."/>
            <person name="Soupe-Gilbert M.-E."/>
            <person name="Picardeau M."/>
            <person name="Goarant C."/>
        </authorList>
    </citation>
    <scope>NUCLEOTIDE SEQUENCE [LARGE SCALE GENOMIC DNA]</scope>
    <source>
        <strain evidence="3 5">FH1-B-B1</strain>
        <strain evidence="2 4">FH1-B-C1</strain>
    </source>
</reference>
<evidence type="ECO:0008006" key="6">
    <source>
        <dbReference type="Google" id="ProtNLM"/>
    </source>
</evidence>
<evidence type="ECO:0000313" key="5">
    <source>
        <dbReference type="Proteomes" id="UP000231990"/>
    </source>
</evidence>
<comment type="caution">
    <text evidence="3">The sequence shown here is derived from an EMBL/GenBank/DDBJ whole genome shotgun (WGS) entry which is preliminary data.</text>
</comment>